<reference evidence="4 5" key="1">
    <citation type="submission" date="2018-06" db="EMBL/GenBank/DDBJ databases">
        <title>Genomic Encyclopedia of Archaeal and Bacterial Type Strains, Phase II (KMG-II): from individual species to whole genera.</title>
        <authorList>
            <person name="Goeker M."/>
        </authorList>
    </citation>
    <scope>NUCLEOTIDE SEQUENCE [LARGE SCALE GENOMIC DNA]</scope>
    <source>
        <strain evidence="4 5">DSM 24525</strain>
    </source>
</reference>
<keyword evidence="5" id="KW-1185">Reference proteome</keyword>
<dbReference type="InterPro" id="IPR045079">
    <property type="entry name" value="Oxoprolinase-like"/>
</dbReference>
<dbReference type="PANTHER" id="PTHR11365:SF23">
    <property type="entry name" value="HYPOTHETICAL 5-OXOPROLINASE (EUROFUNG)-RELATED"/>
    <property type="match status" value="1"/>
</dbReference>
<accession>A0A2W7IUK7</accession>
<feature type="domain" description="Hydantoinase A/oxoprolinase" evidence="1">
    <location>
        <begin position="210"/>
        <end position="496"/>
    </location>
</feature>
<protein>
    <submittedName>
        <fullName evidence="4">N-methylhydantoinase A</fullName>
    </submittedName>
</protein>
<feature type="domain" description="Hydantoinase/oxoprolinase N-terminal" evidence="2">
    <location>
        <begin position="11"/>
        <end position="188"/>
    </location>
</feature>
<dbReference type="GO" id="GO:0005829">
    <property type="term" value="C:cytosol"/>
    <property type="evidence" value="ECO:0007669"/>
    <property type="project" value="TreeGrafter"/>
</dbReference>
<evidence type="ECO:0000259" key="3">
    <source>
        <dbReference type="Pfam" id="PF19278"/>
    </source>
</evidence>
<sequence>MQQPSTGRDIRVAVDIGGTFTDLEIFDSATRAVYQHKAPSTPADPSIGLLNGLRQAAARFDFALEDIRQVLHGTTIATNAVLERKLPPGAVLTTEGFEDLLQIGRHGRRDVYALTANPPPPLVPRNLCLGLRERMRADGGVATPLDEASVHEAAETLRAAGVRAIAVCLLHAYANPAHEKRVGELLAELLPDVAVSLSCEISPELREYERLSTTLLNALLVPIVAGYMGKLEQRLAEARFGARVYLVQSNGGVSGTAKAGREPARLLLSGPSGGAAAARRLAASLGEPNLVAMDMGGTSFDVSVVHQGQVAMVTEGEIDGLPVRLPMVEMRTIGAGGGSIAWVDEGGRLRIGPQSAGADPGPACYGRGGETLTVTDANLLLGRLDGAGFLGGAMRLDQAAAEAAAQGIAAPLGLGTEAAAAGVITITNASLAGAIRLSLFEKGLDPEDFALLSFGGAGGVHACEVAEELGIRRVIFPPHASTLSAWGILWSDIAHDLAATQIALLAEAGPALAEAAARLRREAASLLAEDGVPEAQRALEWSADCRYAGQAFELSVAMAEAAFSPEGLAAIAEGFHRVHRQRFAHDDRGVPVEIVTLRLTARGLLAKPGTEASTARAEPVPPTSRPVLVDGAWQAATICTRNAVTATPLAGPAVIEEAYTSTYIPPGWRVSAHPGGALIAEPGA</sequence>
<dbReference type="Pfam" id="PF05378">
    <property type="entry name" value="Hydant_A_N"/>
    <property type="match status" value="1"/>
</dbReference>
<evidence type="ECO:0000259" key="1">
    <source>
        <dbReference type="Pfam" id="PF01968"/>
    </source>
</evidence>
<feature type="domain" description="Acetophenone carboxylase-like C-terminal" evidence="3">
    <location>
        <begin position="506"/>
        <end position="670"/>
    </location>
</feature>
<dbReference type="GO" id="GO:0006749">
    <property type="term" value="P:glutathione metabolic process"/>
    <property type="evidence" value="ECO:0007669"/>
    <property type="project" value="TreeGrafter"/>
</dbReference>
<dbReference type="OrthoDB" id="7314499at2"/>
<gene>
    <name evidence="4" type="ORF">C8P66_101344</name>
</gene>
<name>A0A2W7IUK7_9PROT</name>
<organism evidence="4 5">
    <name type="scientific">Humitalea rosea</name>
    <dbReference type="NCBI Taxonomy" id="990373"/>
    <lineage>
        <taxon>Bacteria</taxon>
        <taxon>Pseudomonadati</taxon>
        <taxon>Pseudomonadota</taxon>
        <taxon>Alphaproteobacteria</taxon>
        <taxon>Acetobacterales</taxon>
        <taxon>Roseomonadaceae</taxon>
        <taxon>Humitalea</taxon>
    </lineage>
</organism>
<dbReference type="InterPro" id="IPR008040">
    <property type="entry name" value="Hydant_A_N"/>
</dbReference>
<dbReference type="Proteomes" id="UP000249688">
    <property type="component" value="Unassembled WGS sequence"/>
</dbReference>
<dbReference type="AlphaFoldDB" id="A0A2W7IUK7"/>
<dbReference type="PANTHER" id="PTHR11365">
    <property type="entry name" value="5-OXOPROLINASE RELATED"/>
    <property type="match status" value="1"/>
</dbReference>
<dbReference type="InterPro" id="IPR002821">
    <property type="entry name" value="Hydantoinase_A"/>
</dbReference>
<comment type="caution">
    <text evidence="4">The sequence shown here is derived from an EMBL/GenBank/DDBJ whole genome shotgun (WGS) entry which is preliminary data.</text>
</comment>
<evidence type="ECO:0000313" key="4">
    <source>
        <dbReference type="EMBL" id="PZW51124.1"/>
    </source>
</evidence>
<dbReference type="EMBL" id="QKYU01000001">
    <property type="protein sequence ID" value="PZW51124.1"/>
    <property type="molecule type" value="Genomic_DNA"/>
</dbReference>
<evidence type="ECO:0000313" key="5">
    <source>
        <dbReference type="Proteomes" id="UP000249688"/>
    </source>
</evidence>
<dbReference type="InterPro" id="IPR049517">
    <property type="entry name" value="ACX-like_C"/>
</dbReference>
<dbReference type="RefSeq" id="WP_111396389.1">
    <property type="nucleotide sequence ID" value="NZ_QKYU01000001.1"/>
</dbReference>
<dbReference type="GO" id="GO:0017168">
    <property type="term" value="F:5-oxoprolinase (ATP-hydrolyzing) activity"/>
    <property type="evidence" value="ECO:0007669"/>
    <property type="project" value="TreeGrafter"/>
</dbReference>
<proteinExistence type="predicted"/>
<dbReference type="Pfam" id="PF01968">
    <property type="entry name" value="Hydantoinase_A"/>
    <property type="match status" value="1"/>
</dbReference>
<evidence type="ECO:0000259" key="2">
    <source>
        <dbReference type="Pfam" id="PF05378"/>
    </source>
</evidence>
<dbReference type="Pfam" id="PF19278">
    <property type="entry name" value="Hydant_A_C"/>
    <property type="match status" value="1"/>
</dbReference>